<reference evidence="1 2" key="1">
    <citation type="submission" date="2016-12" db="EMBL/GenBank/DDBJ databases">
        <title>Draft genome sequences of seven strains of Pseudomonas fluorescens that produce 4-formylaminooxyvinylglycine.</title>
        <authorList>
            <person name="Okrent R.A."/>
            <person name="Manning V.A."/>
            <person name="Trippe K.M."/>
        </authorList>
    </citation>
    <scope>NUCLEOTIDE SEQUENCE [LARGE SCALE GENOMIC DNA]</scope>
    <source>
        <strain evidence="1 2">P5A</strain>
    </source>
</reference>
<proteinExistence type="predicted"/>
<dbReference type="OrthoDB" id="6994083at2"/>
<accession>A0A1T2YCC5</accession>
<name>A0A1T2YCC5_PSEFL</name>
<dbReference type="Pfam" id="PF19619">
    <property type="entry name" value="DUF6124"/>
    <property type="match status" value="1"/>
</dbReference>
<dbReference type="EMBL" id="MSDF01000031">
    <property type="protein sequence ID" value="OPA89752.1"/>
    <property type="molecule type" value="Genomic_DNA"/>
</dbReference>
<organism evidence="1 2">
    <name type="scientific">Pseudomonas fluorescens</name>
    <dbReference type="NCBI Taxonomy" id="294"/>
    <lineage>
        <taxon>Bacteria</taxon>
        <taxon>Pseudomonadati</taxon>
        <taxon>Pseudomonadota</taxon>
        <taxon>Gammaproteobacteria</taxon>
        <taxon>Pseudomonadales</taxon>
        <taxon>Pseudomonadaceae</taxon>
        <taxon>Pseudomonas</taxon>
    </lineage>
</organism>
<sequence length="82" mass="8723">MDKLVPAPPASEPPFFTTTEDLSFEDALAHASSVLRCAAVAAQTACDQLNGDSRTLVISVLHLVDMASVMVDRSLECLHPPT</sequence>
<protein>
    <submittedName>
        <fullName evidence="1">DUF3077 domain-containing protein</fullName>
    </submittedName>
</protein>
<evidence type="ECO:0000313" key="1">
    <source>
        <dbReference type="EMBL" id="OPA89752.1"/>
    </source>
</evidence>
<comment type="caution">
    <text evidence="1">The sequence shown here is derived from an EMBL/GenBank/DDBJ whole genome shotgun (WGS) entry which is preliminary data.</text>
</comment>
<dbReference type="RefSeq" id="WP_078741826.1">
    <property type="nucleotide sequence ID" value="NZ_MSDF01000031.1"/>
</dbReference>
<dbReference type="Proteomes" id="UP000190965">
    <property type="component" value="Unassembled WGS sequence"/>
</dbReference>
<evidence type="ECO:0000313" key="2">
    <source>
        <dbReference type="Proteomes" id="UP000190965"/>
    </source>
</evidence>
<dbReference type="AlphaFoldDB" id="A0A1T2YCC5"/>
<gene>
    <name evidence="1" type="ORF">BFW87_22020</name>
</gene>